<organism evidence="1 2">
    <name type="scientific">Neisseria bacilliformis ATCC BAA-1200</name>
    <dbReference type="NCBI Taxonomy" id="888742"/>
    <lineage>
        <taxon>Bacteria</taxon>
        <taxon>Pseudomonadati</taxon>
        <taxon>Pseudomonadota</taxon>
        <taxon>Betaproteobacteria</taxon>
        <taxon>Neisseriales</taxon>
        <taxon>Neisseriaceae</taxon>
        <taxon>Neisseria</taxon>
    </lineage>
</organism>
<dbReference type="STRING" id="267212.GCA_001063965_01240"/>
<dbReference type="OrthoDB" id="5295974at2"/>
<sequence length="303" mass="32855">MKLTFALPLPERPSENLSAAPALDTVLRYARRTSDKGFDIRMLWRGSLRRLLAAEAGLPPDAPCVLAAPVSQRMGMNQAHLASGRILGITPAEAAAWCAGLTEFFADAGWRFYPCRADLWLLALPQPPRWQDVPSVWQSGGQADGMERAERHAPADWLAAQTEMQMWLHAHPLNAARAAPVNGVWLWDDTAGASPYDFVAANASCAFLPDGRPAPAAPGDWHALQTLLDAQPQRVSDGLIVPDAPEDADAFAAWAADADARLFAPALAALNKGRLKKLVLLAEGSDAFALTRYSRFAFWRRGA</sequence>
<protein>
    <recommendedName>
        <fullName evidence="3">Phosphoglycerate mutase</fullName>
    </recommendedName>
</protein>
<keyword evidence="2" id="KW-1185">Reference proteome</keyword>
<name>F2B9B9_9NEIS</name>
<gene>
    <name evidence="1" type="ORF">HMPREF9123_0322</name>
</gene>
<evidence type="ECO:0000313" key="1">
    <source>
        <dbReference type="EMBL" id="EGF11881.1"/>
    </source>
</evidence>
<evidence type="ECO:0000313" key="2">
    <source>
        <dbReference type="Proteomes" id="UP000004105"/>
    </source>
</evidence>
<proteinExistence type="predicted"/>
<reference evidence="1 2" key="1">
    <citation type="submission" date="2011-02" db="EMBL/GenBank/DDBJ databases">
        <authorList>
            <person name="Muzny D."/>
            <person name="Qin X."/>
            <person name="Deng J."/>
            <person name="Jiang H."/>
            <person name="Liu Y."/>
            <person name="Qu J."/>
            <person name="Song X.-Z."/>
            <person name="Zhang L."/>
            <person name="Thornton R."/>
            <person name="Coyle M."/>
            <person name="Francisco L."/>
            <person name="Jackson L."/>
            <person name="Javaid M."/>
            <person name="Korchina V."/>
            <person name="Kovar C."/>
            <person name="Mata R."/>
            <person name="Mathew T."/>
            <person name="Ngo R."/>
            <person name="Nguyen L."/>
            <person name="Nguyen N."/>
            <person name="Okwuonu G."/>
            <person name="Ongeri F."/>
            <person name="Pham C."/>
            <person name="Simmons D."/>
            <person name="Wilczek-Boney K."/>
            <person name="Hale W."/>
            <person name="Jakkamsetti A."/>
            <person name="Pham P."/>
            <person name="Ruth R."/>
            <person name="San Lucas F."/>
            <person name="Warren J."/>
            <person name="Zhang J."/>
            <person name="Zhao Z."/>
            <person name="Zhou C."/>
            <person name="Zhu D."/>
            <person name="Lee S."/>
            <person name="Bess C."/>
            <person name="Blankenburg K."/>
            <person name="Forbes L."/>
            <person name="Fu Q."/>
            <person name="Gubbala S."/>
            <person name="Hirani K."/>
            <person name="Jayaseelan J.C."/>
            <person name="Lara F."/>
            <person name="Munidasa M."/>
            <person name="Palculict T."/>
            <person name="Patil S."/>
            <person name="Pu L.-L."/>
            <person name="Saada N."/>
            <person name="Tang L."/>
            <person name="Weissenberger G."/>
            <person name="Zhu Y."/>
            <person name="Hemphill L."/>
            <person name="Shang Y."/>
            <person name="Youmans B."/>
            <person name="Ayvaz T."/>
            <person name="Ross M."/>
            <person name="Santibanez J."/>
            <person name="Aqrawi P."/>
            <person name="Gross S."/>
            <person name="Joshi V."/>
            <person name="Fowler G."/>
            <person name="Nazareth L."/>
            <person name="Reid J."/>
            <person name="Worley K."/>
            <person name="Petrosino J."/>
            <person name="Highlander S."/>
            <person name="Gibbs R."/>
        </authorList>
    </citation>
    <scope>NUCLEOTIDE SEQUENCE [LARGE SCALE GENOMIC DNA]</scope>
    <source>
        <strain evidence="1 2">ATCC BAA-1200</strain>
    </source>
</reference>
<dbReference type="EMBL" id="AFAY01000006">
    <property type="protein sequence ID" value="EGF11881.1"/>
    <property type="molecule type" value="Genomic_DNA"/>
</dbReference>
<evidence type="ECO:0008006" key="3">
    <source>
        <dbReference type="Google" id="ProtNLM"/>
    </source>
</evidence>
<accession>F2B9B9</accession>
<dbReference type="AlphaFoldDB" id="F2B9B9"/>
<dbReference type="Proteomes" id="UP000004105">
    <property type="component" value="Unassembled WGS sequence"/>
</dbReference>
<dbReference type="HOGENOM" id="CLU_777867_0_0_4"/>
<dbReference type="RefSeq" id="WP_007341335.1">
    <property type="nucleotide sequence ID" value="NZ_GL878494.1"/>
</dbReference>
<comment type="caution">
    <text evidence="1">The sequence shown here is derived from an EMBL/GenBank/DDBJ whole genome shotgun (WGS) entry which is preliminary data.</text>
</comment>